<dbReference type="AlphaFoldDB" id="A0A9Y2I8Y5"/>
<keyword evidence="2" id="KW-0472">Membrane</keyword>
<evidence type="ECO:0000313" key="3">
    <source>
        <dbReference type="EMBL" id="WIX75169.1"/>
    </source>
</evidence>
<keyword evidence="4" id="KW-1185">Reference proteome</keyword>
<reference evidence="3 4" key="1">
    <citation type="submission" date="2023-06" db="EMBL/GenBank/DDBJ databases">
        <authorList>
            <person name="Oyuntsetseg B."/>
            <person name="Kim S.B."/>
        </authorList>
    </citation>
    <scope>NUCLEOTIDE SEQUENCE [LARGE SCALE GENOMIC DNA]</scope>
    <source>
        <strain evidence="3 4">2-15</strain>
    </source>
</reference>
<keyword evidence="2" id="KW-0812">Transmembrane</keyword>
<proteinExistence type="predicted"/>
<protein>
    <submittedName>
        <fullName evidence="3">Uncharacterized protein</fullName>
    </submittedName>
</protein>
<accession>A0A9Y2I8Y5</accession>
<dbReference type="EMBL" id="CP127294">
    <property type="protein sequence ID" value="WIX75169.1"/>
    <property type="molecule type" value="Genomic_DNA"/>
</dbReference>
<name>A0A9Y2I8Y5_9PSEU</name>
<dbReference type="RefSeq" id="WP_285965946.1">
    <property type="nucleotide sequence ID" value="NZ_CP127294.1"/>
</dbReference>
<evidence type="ECO:0000256" key="1">
    <source>
        <dbReference type="SAM" id="MobiDB-lite"/>
    </source>
</evidence>
<sequence length="133" mass="14200">MGRSCVNRWRATATGKVRLRAVYSRSTSSSAGRPGKRGPRPAPTGRRWQALSGYLTVLALVGIAALACWHLDGDTTMLVITIGSAVLATATIAVAVAVGGAKTNDLDVQPIRRTFTLPRMGNVGWEDWRVPGR</sequence>
<feature type="region of interest" description="Disordered" evidence="1">
    <location>
        <begin position="24"/>
        <end position="45"/>
    </location>
</feature>
<gene>
    <name evidence="3" type="ORF">QRX50_26895</name>
</gene>
<organism evidence="3 4">
    <name type="scientific">Amycolatopsis carbonis</name>
    <dbReference type="NCBI Taxonomy" id="715471"/>
    <lineage>
        <taxon>Bacteria</taxon>
        <taxon>Bacillati</taxon>
        <taxon>Actinomycetota</taxon>
        <taxon>Actinomycetes</taxon>
        <taxon>Pseudonocardiales</taxon>
        <taxon>Pseudonocardiaceae</taxon>
        <taxon>Amycolatopsis</taxon>
    </lineage>
</organism>
<feature type="transmembrane region" description="Helical" evidence="2">
    <location>
        <begin position="77"/>
        <end position="98"/>
    </location>
</feature>
<keyword evidence="2" id="KW-1133">Transmembrane helix</keyword>
<feature type="transmembrane region" description="Helical" evidence="2">
    <location>
        <begin position="50"/>
        <end position="71"/>
    </location>
</feature>
<dbReference type="Proteomes" id="UP001236014">
    <property type="component" value="Chromosome"/>
</dbReference>
<evidence type="ECO:0000256" key="2">
    <source>
        <dbReference type="SAM" id="Phobius"/>
    </source>
</evidence>
<evidence type="ECO:0000313" key="4">
    <source>
        <dbReference type="Proteomes" id="UP001236014"/>
    </source>
</evidence>
<dbReference type="KEGG" id="acab:QRX50_26895"/>